<dbReference type="EMBL" id="JAQHRD010000019">
    <property type="protein sequence ID" value="KAJ6436575.1"/>
    <property type="molecule type" value="Genomic_DNA"/>
</dbReference>
<dbReference type="Pfam" id="PF00023">
    <property type="entry name" value="Ank"/>
    <property type="match status" value="1"/>
</dbReference>
<reference evidence="4" key="1">
    <citation type="submission" date="2023-01" db="EMBL/GenBank/DDBJ databases">
        <title>The growth and conidiation of Purpureocillium lavendulum are regulated by nitrogen source and histone H3K14 acetylation.</title>
        <authorList>
            <person name="Tang P."/>
            <person name="Han J."/>
            <person name="Zhang C."/>
            <person name="Tang P."/>
            <person name="Qi F."/>
            <person name="Zhang K."/>
            <person name="Liang L."/>
        </authorList>
    </citation>
    <scope>NUCLEOTIDE SEQUENCE</scope>
    <source>
        <strain evidence="4">YMF1.00683</strain>
    </source>
</reference>
<feature type="repeat" description="ANK" evidence="3">
    <location>
        <begin position="234"/>
        <end position="258"/>
    </location>
</feature>
<dbReference type="SUPFAM" id="SSF48403">
    <property type="entry name" value="Ankyrin repeat"/>
    <property type="match status" value="1"/>
</dbReference>
<dbReference type="InterPro" id="IPR002110">
    <property type="entry name" value="Ankyrin_rpt"/>
</dbReference>
<dbReference type="Proteomes" id="UP001163105">
    <property type="component" value="Unassembled WGS sequence"/>
</dbReference>
<dbReference type="AlphaFoldDB" id="A0AB34FDZ4"/>
<dbReference type="PANTHER" id="PTHR24173:SF74">
    <property type="entry name" value="ANKYRIN REPEAT DOMAIN-CONTAINING PROTEIN 16"/>
    <property type="match status" value="1"/>
</dbReference>
<evidence type="ECO:0000256" key="2">
    <source>
        <dbReference type="ARBA" id="ARBA00023043"/>
    </source>
</evidence>
<dbReference type="PROSITE" id="PS50297">
    <property type="entry name" value="ANK_REP_REGION"/>
    <property type="match status" value="1"/>
</dbReference>
<keyword evidence="1" id="KW-0677">Repeat</keyword>
<evidence type="ECO:0000256" key="3">
    <source>
        <dbReference type="PROSITE-ProRule" id="PRU00023"/>
    </source>
</evidence>
<organism evidence="4 5">
    <name type="scientific">Purpureocillium lavendulum</name>
    <dbReference type="NCBI Taxonomy" id="1247861"/>
    <lineage>
        <taxon>Eukaryota</taxon>
        <taxon>Fungi</taxon>
        <taxon>Dikarya</taxon>
        <taxon>Ascomycota</taxon>
        <taxon>Pezizomycotina</taxon>
        <taxon>Sordariomycetes</taxon>
        <taxon>Hypocreomycetidae</taxon>
        <taxon>Hypocreales</taxon>
        <taxon>Ophiocordycipitaceae</taxon>
        <taxon>Purpureocillium</taxon>
    </lineage>
</organism>
<name>A0AB34FDZ4_9HYPO</name>
<comment type="caution">
    <text evidence="4">The sequence shown here is derived from an EMBL/GenBank/DDBJ whole genome shotgun (WGS) entry which is preliminary data.</text>
</comment>
<protein>
    <submittedName>
        <fullName evidence="4">Uncharacterized protein</fullName>
    </submittedName>
</protein>
<dbReference type="PANTHER" id="PTHR24173">
    <property type="entry name" value="ANKYRIN REPEAT CONTAINING"/>
    <property type="match status" value="1"/>
</dbReference>
<dbReference type="InterPro" id="IPR036770">
    <property type="entry name" value="Ankyrin_rpt-contain_sf"/>
</dbReference>
<evidence type="ECO:0000313" key="5">
    <source>
        <dbReference type="Proteomes" id="UP001163105"/>
    </source>
</evidence>
<keyword evidence="5" id="KW-1185">Reference proteome</keyword>
<dbReference type="Pfam" id="PF12796">
    <property type="entry name" value="Ank_2"/>
    <property type="match status" value="2"/>
</dbReference>
<proteinExistence type="predicted"/>
<dbReference type="SMART" id="SM00248">
    <property type="entry name" value="ANK"/>
    <property type="match status" value="5"/>
</dbReference>
<sequence length="398" mass="44254">MSALLNVLQESPVWIFVDAVDECGDENAIKLVDYFKLVIMKTATALFPIRLVQWISSSTRPLSVGEMRWALAGDDPFQRQNSLQQWQLSEEYSRDNTTMESKIRTFGCGLIETVPHGGEGESRIVQFIHQSLQDFFLKWGLSTLEALNGYQTSPQIAVGHAHYTLARTCILYLTAAAEINCAILQRARSLILDIDAPDDQGWTPLLCAVFEGCSAITKLLLDTNKVHVNARDQCGRTALALAAERGHEAIVNLLLRTGTVEVDSRDRFGRSPFWWATALGHEAVVKLLLDTGKVEVDLKDVDGQTPLWWAAGLGHEAIVLKLLEIGEVDVDIRDRFGQTPLSWAAEQGRETTARWLLDTGIVNIESRDIFGQTPLLRAAGAGQWTTVQLLLGYLQRQN</sequence>
<keyword evidence="2 3" id="KW-0040">ANK repeat</keyword>
<evidence type="ECO:0000313" key="4">
    <source>
        <dbReference type="EMBL" id="KAJ6436575.1"/>
    </source>
</evidence>
<dbReference type="PROSITE" id="PS50088">
    <property type="entry name" value="ANK_REPEAT"/>
    <property type="match status" value="2"/>
</dbReference>
<dbReference type="Gene3D" id="1.25.40.20">
    <property type="entry name" value="Ankyrin repeat-containing domain"/>
    <property type="match status" value="2"/>
</dbReference>
<feature type="repeat" description="ANK" evidence="3">
    <location>
        <begin position="302"/>
        <end position="335"/>
    </location>
</feature>
<accession>A0AB34FDZ4</accession>
<evidence type="ECO:0000256" key="1">
    <source>
        <dbReference type="ARBA" id="ARBA00022737"/>
    </source>
</evidence>
<gene>
    <name evidence="4" type="ORF">O9K51_10817</name>
</gene>